<dbReference type="PANTHER" id="PTHR46045:SF1">
    <property type="entry name" value="SERPENTINE RECEPTOR, CLASS U"/>
    <property type="match status" value="1"/>
</dbReference>
<keyword evidence="1" id="KW-0812">Transmembrane</keyword>
<protein>
    <submittedName>
        <fullName evidence="3">Serpentine receptor class gamma</fullName>
    </submittedName>
</protein>
<sequence length="121" mass="13521">MTVSVTANIVLFCKVVKAKSNLVNRSKVSYKAELSITITTLSIIASYFINGIFLAFYISFAGTNQFVAYSEVVRPFGNDLQTCVTTWIFYLTHPVFKKTSSEVEVIVSTSSQRRSSRRATN</sequence>
<dbReference type="Proteomes" id="UP000095282">
    <property type="component" value="Unplaced"/>
</dbReference>
<dbReference type="PANTHER" id="PTHR46045">
    <property type="entry name" value="SERPENTINE RECEPTOR, CLASS U-RELATED"/>
    <property type="match status" value="1"/>
</dbReference>
<evidence type="ECO:0000313" key="2">
    <source>
        <dbReference type="Proteomes" id="UP000095282"/>
    </source>
</evidence>
<keyword evidence="1" id="KW-0472">Membrane</keyword>
<proteinExistence type="predicted"/>
<dbReference type="AlphaFoldDB" id="A0A1I7UDE5"/>
<dbReference type="WBParaSite" id="Csp11.Scaffold629.g8204.t1">
    <property type="protein sequence ID" value="Csp11.Scaffold629.g8204.t1"/>
    <property type="gene ID" value="Csp11.Scaffold629.g8204"/>
</dbReference>
<feature type="transmembrane region" description="Helical" evidence="1">
    <location>
        <begin position="34"/>
        <end position="58"/>
    </location>
</feature>
<keyword evidence="2" id="KW-1185">Reference proteome</keyword>
<name>A0A1I7UDE5_9PELO</name>
<evidence type="ECO:0000313" key="3">
    <source>
        <dbReference type="WBParaSite" id="Csp11.Scaffold629.g8204.t1"/>
    </source>
</evidence>
<dbReference type="InterPro" id="IPR003839">
    <property type="entry name" value="7TM_GPCR_serpentine_rcpt_Sru"/>
</dbReference>
<dbReference type="Pfam" id="PF10322">
    <property type="entry name" value="7TM_GPCR_Sru"/>
    <property type="match status" value="1"/>
</dbReference>
<reference evidence="3" key="1">
    <citation type="submission" date="2016-11" db="UniProtKB">
        <authorList>
            <consortium name="WormBaseParasite"/>
        </authorList>
    </citation>
    <scope>IDENTIFICATION</scope>
</reference>
<accession>A0A1I7UDE5</accession>
<organism evidence="2 3">
    <name type="scientific">Caenorhabditis tropicalis</name>
    <dbReference type="NCBI Taxonomy" id="1561998"/>
    <lineage>
        <taxon>Eukaryota</taxon>
        <taxon>Metazoa</taxon>
        <taxon>Ecdysozoa</taxon>
        <taxon>Nematoda</taxon>
        <taxon>Chromadorea</taxon>
        <taxon>Rhabditida</taxon>
        <taxon>Rhabditina</taxon>
        <taxon>Rhabditomorpha</taxon>
        <taxon>Rhabditoidea</taxon>
        <taxon>Rhabditidae</taxon>
        <taxon>Peloderinae</taxon>
        <taxon>Caenorhabditis</taxon>
    </lineage>
</organism>
<dbReference type="eggNOG" id="ENOG502TFF4">
    <property type="taxonomic scope" value="Eukaryota"/>
</dbReference>
<evidence type="ECO:0000256" key="1">
    <source>
        <dbReference type="SAM" id="Phobius"/>
    </source>
</evidence>
<keyword evidence="1" id="KW-1133">Transmembrane helix</keyword>